<dbReference type="EMBL" id="FRBL01000001">
    <property type="protein sequence ID" value="SHK83250.1"/>
    <property type="molecule type" value="Genomic_DNA"/>
</dbReference>
<gene>
    <name evidence="2" type="ORF">SAMN05444266_101295</name>
</gene>
<sequence>MQWHQADNAITRWLKRNASAISGIGKMLLGSWIVLHLLFITVVNSVSVYESYQDFHKQPRSATWARGLESWLGKPFLQRYGRYTGAETGYGFFGINVRSNGMLIGECNGEAITPEFHSFETTLRFFSMGNSLTDDFIKPGEHRQLLNDYNQLVMKNIAVTLFQRRHCMDTAIYISYNMLDFPMLQQVRSGAAPAYSQVKLISINYSLNVNEQLSRH</sequence>
<keyword evidence="3" id="KW-1185">Reference proteome</keyword>
<dbReference type="AlphaFoldDB" id="A0A1M6VP19"/>
<dbReference type="RefSeq" id="WP_073077302.1">
    <property type="nucleotide sequence ID" value="NZ_FRBL01000001.1"/>
</dbReference>
<organism evidence="2 3">
    <name type="scientific">Chitinophaga jiangningensis</name>
    <dbReference type="NCBI Taxonomy" id="1419482"/>
    <lineage>
        <taxon>Bacteria</taxon>
        <taxon>Pseudomonadati</taxon>
        <taxon>Bacteroidota</taxon>
        <taxon>Chitinophagia</taxon>
        <taxon>Chitinophagales</taxon>
        <taxon>Chitinophagaceae</taxon>
        <taxon>Chitinophaga</taxon>
    </lineage>
</organism>
<evidence type="ECO:0000313" key="3">
    <source>
        <dbReference type="Proteomes" id="UP000184420"/>
    </source>
</evidence>
<keyword evidence="1" id="KW-0472">Membrane</keyword>
<dbReference type="Proteomes" id="UP000184420">
    <property type="component" value="Unassembled WGS sequence"/>
</dbReference>
<name>A0A1M6VP19_9BACT</name>
<accession>A0A1M6VP19</accession>
<dbReference type="STRING" id="1419482.SAMN05444266_101295"/>
<feature type="transmembrane region" description="Helical" evidence="1">
    <location>
        <begin position="29"/>
        <end position="49"/>
    </location>
</feature>
<dbReference type="OrthoDB" id="649654at2"/>
<evidence type="ECO:0000256" key="1">
    <source>
        <dbReference type="SAM" id="Phobius"/>
    </source>
</evidence>
<reference evidence="2 3" key="1">
    <citation type="submission" date="2016-11" db="EMBL/GenBank/DDBJ databases">
        <authorList>
            <person name="Jaros S."/>
            <person name="Januszkiewicz K."/>
            <person name="Wedrychowicz H."/>
        </authorList>
    </citation>
    <scope>NUCLEOTIDE SEQUENCE [LARGE SCALE GENOMIC DNA]</scope>
    <source>
        <strain evidence="2 3">DSM 27406</strain>
    </source>
</reference>
<evidence type="ECO:0000313" key="2">
    <source>
        <dbReference type="EMBL" id="SHK83250.1"/>
    </source>
</evidence>
<proteinExistence type="predicted"/>
<keyword evidence="1" id="KW-1133">Transmembrane helix</keyword>
<keyword evidence="1" id="KW-0812">Transmembrane</keyword>
<protein>
    <submittedName>
        <fullName evidence="2">Uncharacterized protein</fullName>
    </submittedName>
</protein>